<dbReference type="PhylomeDB" id="A0A0D2WNY8"/>
<accession>A0A0D2WNY8</accession>
<dbReference type="PANTHER" id="PTHR12864">
    <property type="entry name" value="RAN BINDING PROTEIN 9-RELATED"/>
    <property type="match status" value="1"/>
</dbReference>
<dbReference type="InterPro" id="IPR006595">
    <property type="entry name" value="CTLH_C"/>
</dbReference>
<dbReference type="STRING" id="595528.A0A0D2WNY8"/>
<evidence type="ECO:0000259" key="2">
    <source>
        <dbReference type="PROSITE" id="PS50897"/>
    </source>
</evidence>
<dbReference type="InterPro" id="IPR024964">
    <property type="entry name" value="CTLH/CRA"/>
</dbReference>
<dbReference type="RefSeq" id="XP_004364081.2">
    <property type="nucleotide sequence ID" value="XM_004364024.2"/>
</dbReference>
<feature type="domain" description="CTLH" evidence="2">
    <location>
        <begin position="64"/>
        <end position="121"/>
    </location>
</feature>
<dbReference type="PROSITE" id="PS50897">
    <property type="entry name" value="CTLH"/>
    <property type="match status" value="1"/>
</dbReference>
<dbReference type="SMART" id="SM00668">
    <property type="entry name" value="CTLH"/>
    <property type="match status" value="1"/>
</dbReference>
<dbReference type="InterPro" id="IPR050618">
    <property type="entry name" value="Ubq-SigPath_Reg"/>
</dbReference>
<dbReference type="EMBL" id="KE346363">
    <property type="protein sequence ID" value="KJE92238.1"/>
    <property type="molecule type" value="Genomic_DNA"/>
</dbReference>
<name>A0A0D2WNY8_CAPO3</name>
<dbReference type="InterPro" id="IPR013144">
    <property type="entry name" value="CRA_dom"/>
</dbReference>
<organism evidence="3 4">
    <name type="scientific">Capsaspora owczarzaki (strain ATCC 30864)</name>
    <dbReference type="NCBI Taxonomy" id="595528"/>
    <lineage>
        <taxon>Eukaryota</taxon>
        <taxon>Filasterea</taxon>
        <taxon>Capsaspora</taxon>
    </lineage>
</organism>
<evidence type="ECO:0000256" key="1">
    <source>
        <dbReference type="SAM" id="MobiDB-lite"/>
    </source>
</evidence>
<keyword evidence="4" id="KW-1185">Reference proteome</keyword>
<reference evidence="4" key="1">
    <citation type="submission" date="2011-02" db="EMBL/GenBank/DDBJ databases">
        <title>The Genome Sequence of Capsaspora owczarzaki ATCC 30864.</title>
        <authorList>
            <person name="Russ C."/>
            <person name="Cuomo C."/>
            <person name="Burger G."/>
            <person name="Gray M.W."/>
            <person name="Holland P.W.H."/>
            <person name="King N."/>
            <person name="Lang F.B.F."/>
            <person name="Roger A.J."/>
            <person name="Ruiz-Trillo I."/>
            <person name="Young S.K."/>
            <person name="Zeng Q."/>
            <person name="Gargeya S."/>
            <person name="Alvarado L."/>
            <person name="Berlin A."/>
            <person name="Chapman S.B."/>
            <person name="Chen Z."/>
            <person name="Freedman E."/>
            <person name="Gellesch M."/>
            <person name="Goldberg J."/>
            <person name="Griggs A."/>
            <person name="Gujja S."/>
            <person name="Heilman E."/>
            <person name="Heiman D."/>
            <person name="Howarth C."/>
            <person name="Mehta T."/>
            <person name="Neiman D."/>
            <person name="Pearson M."/>
            <person name="Roberts A."/>
            <person name="Saif S."/>
            <person name="Shea T."/>
            <person name="Shenoy N."/>
            <person name="Sisk P."/>
            <person name="Stolte C."/>
            <person name="Sykes S."/>
            <person name="White J."/>
            <person name="Yandava C."/>
            <person name="Haas B."/>
            <person name="Nusbaum C."/>
            <person name="Birren B."/>
        </authorList>
    </citation>
    <scope>NUCLEOTIDE SEQUENCE</scope>
    <source>
        <strain evidence="4">ATCC 30864</strain>
    </source>
</reference>
<dbReference type="InParanoid" id="A0A0D2WNY8"/>
<dbReference type="Proteomes" id="UP000008743">
    <property type="component" value="Unassembled WGS sequence"/>
</dbReference>
<dbReference type="AlphaFoldDB" id="A0A0D2WNY8"/>
<dbReference type="FunCoup" id="A0A0D2WNY8">
    <property type="interactions" value="497"/>
</dbReference>
<feature type="compositionally biased region" description="Low complexity" evidence="1">
    <location>
        <begin position="230"/>
        <end position="254"/>
    </location>
</feature>
<dbReference type="SMART" id="SM00667">
    <property type="entry name" value="LisH"/>
    <property type="match status" value="1"/>
</dbReference>
<dbReference type="Pfam" id="PF08513">
    <property type="entry name" value="LisH"/>
    <property type="match status" value="1"/>
</dbReference>
<dbReference type="eggNOG" id="KOG2659">
    <property type="taxonomic scope" value="Eukaryota"/>
</dbReference>
<dbReference type="InterPro" id="IPR006594">
    <property type="entry name" value="LisH"/>
</dbReference>
<evidence type="ECO:0000313" key="4">
    <source>
        <dbReference type="Proteomes" id="UP000008743"/>
    </source>
</evidence>
<evidence type="ECO:0000313" key="3">
    <source>
        <dbReference type="EMBL" id="KJE92238.1"/>
    </source>
</evidence>
<protein>
    <recommendedName>
        <fullName evidence="2">CTLH domain-containing protein</fullName>
    </recommendedName>
</protein>
<feature type="region of interest" description="Disordered" evidence="1">
    <location>
        <begin position="223"/>
        <end position="254"/>
    </location>
</feature>
<gene>
    <name evidence="3" type="ORF">CAOG_003242</name>
</gene>
<dbReference type="SMART" id="SM00757">
    <property type="entry name" value="CRA"/>
    <property type="match status" value="1"/>
</dbReference>
<proteinExistence type="predicted"/>
<sequence>MDSTSAATKTITRAEWQTMLDSVSVSKSSLNRLVMNYLVIEGYKDAAERFASECGETPTVDLSSIEDRMCIRTAVQRGAIEEAIELVNDLNPDILDTNPKLCFQLQLQRLIELIRAGQIDEALAFAQSELAPRGEEQPQFLEELEKALALLAFDNQRTSPVGHLLDLAQRQKTASALNAAILASQNQERDPKLPSLLKMLAWAQTQLDDRTKYPRINDVVTGALQDPEESATSGSSASGSGAAGTSNGSVPMRI</sequence>
<dbReference type="Pfam" id="PF10607">
    <property type="entry name" value="CTLH"/>
    <property type="match status" value="1"/>
</dbReference>
<dbReference type="PROSITE" id="PS50896">
    <property type="entry name" value="LISH"/>
    <property type="match status" value="1"/>
</dbReference>
<dbReference type="OrthoDB" id="2415936at2759"/>